<reference evidence="11" key="1">
    <citation type="submission" date="2017-09" db="EMBL/GenBank/DDBJ databases">
        <title>Depth-based differentiation of microbial function through sediment-hosted aquifers and enrichment of novel symbionts in the deep terrestrial subsurface.</title>
        <authorList>
            <person name="Probst A.J."/>
            <person name="Ladd B."/>
            <person name="Jarett J.K."/>
            <person name="Geller-Mcgrath D.E."/>
            <person name="Sieber C.M.K."/>
            <person name="Emerson J.B."/>
            <person name="Anantharaman K."/>
            <person name="Thomas B.C."/>
            <person name="Malmstrom R."/>
            <person name="Stieglmeier M."/>
            <person name="Klingl A."/>
            <person name="Woyke T."/>
            <person name="Ryan C.M."/>
            <person name="Banfield J.F."/>
        </authorList>
    </citation>
    <scope>NUCLEOTIDE SEQUENCE [LARGE SCALE GENOMIC DNA]</scope>
</reference>
<dbReference type="NCBIfam" id="TIGR00233">
    <property type="entry name" value="trpS"/>
    <property type="match status" value="1"/>
</dbReference>
<dbReference type="GO" id="GO:0005737">
    <property type="term" value="C:cytoplasm"/>
    <property type="evidence" value="ECO:0007669"/>
    <property type="project" value="UniProtKB-UniRule"/>
</dbReference>
<keyword evidence="6 9" id="KW-0648">Protein biosynthesis</keyword>
<dbReference type="InterPro" id="IPR050203">
    <property type="entry name" value="Trp-tRNA_synthetase"/>
</dbReference>
<evidence type="ECO:0000313" key="10">
    <source>
        <dbReference type="EMBL" id="PIS06297.1"/>
    </source>
</evidence>
<dbReference type="CDD" id="cd00806">
    <property type="entry name" value="TrpRS_core"/>
    <property type="match status" value="1"/>
</dbReference>
<dbReference type="GO" id="GO:0006436">
    <property type="term" value="P:tryptophanyl-tRNA aminoacylation"/>
    <property type="evidence" value="ECO:0007669"/>
    <property type="project" value="UniProtKB-UniRule"/>
</dbReference>
<dbReference type="SUPFAM" id="SSF52374">
    <property type="entry name" value="Nucleotidylyl transferase"/>
    <property type="match status" value="1"/>
</dbReference>
<accession>A0A2H0W4U2</accession>
<dbReference type="Proteomes" id="UP000229056">
    <property type="component" value="Unassembled WGS sequence"/>
</dbReference>
<dbReference type="GO" id="GO:0004830">
    <property type="term" value="F:tryptophan-tRNA ligase activity"/>
    <property type="evidence" value="ECO:0007669"/>
    <property type="project" value="UniProtKB-UniRule"/>
</dbReference>
<name>A0A2H0W4U2_9BACT</name>
<dbReference type="PANTHER" id="PTHR43766:SF1">
    <property type="entry name" value="TRYPTOPHAN--TRNA LIGASE, MITOCHONDRIAL"/>
    <property type="match status" value="1"/>
</dbReference>
<dbReference type="PROSITE" id="PS00178">
    <property type="entry name" value="AA_TRNA_LIGASE_I"/>
    <property type="match status" value="1"/>
</dbReference>
<dbReference type="PRINTS" id="PR01039">
    <property type="entry name" value="TRNASYNTHTRP"/>
</dbReference>
<dbReference type="Gene3D" id="3.40.50.620">
    <property type="entry name" value="HUPs"/>
    <property type="match status" value="1"/>
</dbReference>
<dbReference type="InterPro" id="IPR002305">
    <property type="entry name" value="aa-tRNA-synth_Ic"/>
</dbReference>
<keyword evidence="3 9" id="KW-0436">Ligase</keyword>
<evidence type="ECO:0000256" key="7">
    <source>
        <dbReference type="ARBA" id="ARBA00023146"/>
    </source>
</evidence>
<evidence type="ECO:0000256" key="2">
    <source>
        <dbReference type="ARBA" id="ARBA00013161"/>
    </source>
</evidence>
<dbReference type="AlphaFoldDB" id="A0A2H0W4U2"/>
<proteinExistence type="inferred from homology"/>
<comment type="caution">
    <text evidence="10">The sequence shown here is derived from an EMBL/GenBank/DDBJ whole genome shotgun (WGS) entry which is preliminary data.</text>
</comment>
<dbReference type="EC" id="6.1.1.2" evidence="2 8"/>
<evidence type="ECO:0000256" key="6">
    <source>
        <dbReference type="ARBA" id="ARBA00022917"/>
    </source>
</evidence>
<dbReference type="PANTHER" id="PTHR43766">
    <property type="entry name" value="TRYPTOPHAN--TRNA LIGASE, MITOCHONDRIAL"/>
    <property type="match status" value="1"/>
</dbReference>
<keyword evidence="4 9" id="KW-0547">Nucleotide-binding</keyword>
<evidence type="ECO:0000256" key="9">
    <source>
        <dbReference type="RuleBase" id="RU363036"/>
    </source>
</evidence>
<dbReference type="Pfam" id="PF00579">
    <property type="entry name" value="tRNA-synt_1b"/>
    <property type="match status" value="1"/>
</dbReference>
<evidence type="ECO:0000256" key="8">
    <source>
        <dbReference type="NCBIfam" id="TIGR00233"/>
    </source>
</evidence>
<comment type="similarity">
    <text evidence="1 9">Belongs to the class-I aminoacyl-tRNA synthetase family.</text>
</comment>
<evidence type="ECO:0000256" key="3">
    <source>
        <dbReference type="ARBA" id="ARBA00022598"/>
    </source>
</evidence>
<dbReference type="GO" id="GO:0005524">
    <property type="term" value="F:ATP binding"/>
    <property type="evidence" value="ECO:0007669"/>
    <property type="project" value="UniProtKB-KW"/>
</dbReference>
<dbReference type="InterPro" id="IPR001412">
    <property type="entry name" value="aa-tRNA-synth_I_CS"/>
</dbReference>
<sequence length="315" mass="35911">MKKQIVVSGMQPSGQLHIGNYLGALKNWVDIQNSGKYDCFFFVADYHSITENYNPEDKRQQIFNLVVDYLAAGLDPEKVTIFIQSQVPQCTELAWIFNTVTPVAELERMTQFKDKSGRQLKNINMGLFDYPILQAADILLYRGELIPVGEDQIQHVELTRDVARWFNNKYKTNFFPEAKPLLTPTARVMSLADPDKKMSKSLGEKHWLGIDESAEVILDKIKKAVTTDKGIENLRGIYQAFETNMPGEFNPERMGETKAIIAAGVYDYFTDFRQQKEKLLKNSKYVDKVLKDGQKKAEKIAAKSIGEIKEIIGLQ</sequence>
<evidence type="ECO:0000313" key="11">
    <source>
        <dbReference type="Proteomes" id="UP000229056"/>
    </source>
</evidence>
<evidence type="ECO:0000256" key="4">
    <source>
        <dbReference type="ARBA" id="ARBA00022741"/>
    </source>
</evidence>
<protein>
    <recommendedName>
        <fullName evidence="2 8">Tryptophan--tRNA ligase</fullName>
        <ecNumber evidence="2 8">6.1.1.2</ecNumber>
    </recommendedName>
</protein>
<dbReference type="InterPro" id="IPR014729">
    <property type="entry name" value="Rossmann-like_a/b/a_fold"/>
</dbReference>
<keyword evidence="5 9" id="KW-0067">ATP-binding</keyword>
<evidence type="ECO:0000256" key="1">
    <source>
        <dbReference type="ARBA" id="ARBA00005594"/>
    </source>
</evidence>
<gene>
    <name evidence="10" type="primary">trpS</name>
    <name evidence="10" type="ORF">COT80_01875</name>
</gene>
<keyword evidence="7 9" id="KW-0030">Aminoacyl-tRNA synthetase</keyword>
<dbReference type="Gene3D" id="1.10.240.10">
    <property type="entry name" value="Tyrosyl-Transfer RNA Synthetase"/>
    <property type="match status" value="1"/>
</dbReference>
<evidence type="ECO:0000256" key="5">
    <source>
        <dbReference type="ARBA" id="ARBA00022840"/>
    </source>
</evidence>
<organism evidence="10 11">
    <name type="scientific">Candidatus Buchananbacteria bacterium CG10_big_fil_rev_8_21_14_0_10_33_19</name>
    <dbReference type="NCBI Taxonomy" id="1974525"/>
    <lineage>
        <taxon>Bacteria</taxon>
        <taxon>Candidatus Buchananiibacteriota</taxon>
    </lineage>
</organism>
<dbReference type="EMBL" id="PEZY01000005">
    <property type="protein sequence ID" value="PIS06297.1"/>
    <property type="molecule type" value="Genomic_DNA"/>
</dbReference>
<dbReference type="InterPro" id="IPR002306">
    <property type="entry name" value="Trp-tRNA-ligase"/>
</dbReference>